<dbReference type="Pfam" id="PF04406">
    <property type="entry name" value="TP6A_N"/>
    <property type="match status" value="1"/>
</dbReference>
<keyword evidence="6" id="KW-0460">Magnesium</keyword>
<keyword evidence="8 10" id="KW-0238">DNA-binding</keyword>
<evidence type="ECO:0000256" key="5">
    <source>
        <dbReference type="ARBA" id="ARBA00022723"/>
    </source>
</evidence>
<feature type="domain" description="Spo11/DNA topoisomerase VI subunit A N-terminal" evidence="12">
    <location>
        <begin position="96"/>
        <end position="157"/>
    </location>
</feature>
<dbReference type="CDD" id="cd00223">
    <property type="entry name" value="TOPRIM_TopoIIB_SPO"/>
    <property type="match status" value="1"/>
</dbReference>
<comment type="caution">
    <text evidence="14">The sequence shown here is derived from an EMBL/GenBank/DDBJ whole genome shotgun (WGS) entry which is preliminary data.</text>
</comment>
<feature type="active site" description="O-(5'-phospho-DNA)-tyrosine intermediate" evidence="10">
    <location>
        <position position="125"/>
    </location>
</feature>
<dbReference type="GO" id="GO:0042138">
    <property type="term" value="P:meiotic DNA double-strand break formation"/>
    <property type="evidence" value="ECO:0007669"/>
    <property type="project" value="TreeGrafter"/>
</dbReference>
<dbReference type="GO" id="GO:0003918">
    <property type="term" value="F:DNA topoisomerase type II (double strand cut, ATP-hydrolyzing) activity"/>
    <property type="evidence" value="ECO:0007669"/>
    <property type="project" value="UniProtKB-UniRule"/>
</dbReference>
<dbReference type="PRINTS" id="PR01550">
    <property type="entry name" value="TOP6AFAMILY"/>
</dbReference>
<feature type="compositionally biased region" description="Low complexity" evidence="11">
    <location>
        <begin position="324"/>
        <end position="335"/>
    </location>
</feature>
<dbReference type="GO" id="GO:0046872">
    <property type="term" value="F:metal ion binding"/>
    <property type="evidence" value="ECO:0007669"/>
    <property type="project" value="UniProtKB-KW"/>
</dbReference>
<dbReference type="GO" id="GO:0007131">
    <property type="term" value="P:reciprocal meiotic recombination"/>
    <property type="evidence" value="ECO:0007669"/>
    <property type="project" value="TreeGrafter"/>
</dbReference>
<evidence type="ECO:0000256" key="11">
    <source>
        <dbReference type="SAM" id="MobiDB-lite"/>
    </source>
</evidence>
<dbReference type="PANTHER" id="PTHR10848">
    <property type="entry name" value="MEIOTIC RECOMBINATION PROTEIN SPO11"/>
    <property type="match status" value="1"/>
</dbReference>
<dbReference type="InterPro" id="IPR034136">
    <property type="entry name" value="TOPRIM_Topo6A/Spo11"/>
</dbReference>
<keyword evidence="15" id="KW-1185">Reference proteome</keyword>
<evidence type="ECO:0000256" key="7">
    <source>
        <dbReference type="ARBA" id="ARBA00023029"/>
    </source>
</evidence>
<feature type="domain" description="Topoisomerase 6 subunit A/Spo11 TOPRIM" evidence="13">
    <location>
        <begin position="207"/>
        <end position="315"/>
    </location>
</feature>
<evidence type="ECO:0000313" key="15">
    <source>
        <dbReference type="Proteomes" id="UP001239445"/>
    </source>
</evidence>
<gene>
    <name evidence="14" type="ORF">QBC47DRAFT_342206</name>
</gene>
<evidence type="ECO:0000313" key="14">
    <source>
        <dbReference type="EMBL" id="KAK1757142.1"/>
    </source>
</evidence>
<dbReference type="AlphaFoldDB" id="A0AAJ0BFP3"/>
<name>A0AAJ0BFP3_9PEZI</name>
<dbReference type="SUPFAM" id="SSF56726">
    <property type="entry name" value="DNA topoisomerase IV, alpha subunit"/>
    <property type="match status" value="1"/>
</dbReference>
<keyword evidence="9 10" id="KW-0413">Isomerase</keyword>
<evidence type="ECO:0000259" key="13">
    <source>
        <dbReference type="Pfam" id="PF21180"/>
    </source>
</evidence>
<sequence length="425" mass="47748">MSLRSRFPSPGALEQNTPLYRNSAAPRQSSITVISSNQLQAEAVARIEAILESVLDAIHNRTDLVIPYRSIRSSSVSEKPEDGFVRFPGRTAQEAKRFEALFRIIELSHEALISGHLITKRNIYYQNVDLFKSQSVVDEMVDTLAYTLGLGRGDLNIVAAAKGLISGPIDLIMRGGETIRCTQPADGLLLPMIQTIEKVDLYEAEWLLVIEKEATFRTLAAGRYHSMSAAGTGILITAKGFPDLATRRFLYALQSARPELRMYALVDFDPHGIAILRTYRYGSKRLDHEIESKVPSLRWLGIRSGDVLARDRPESGQDGQLPDSQSSQESVSFSQEESEGPRPYKRVRTQEARDPDDSVLYLTENDRKKAIDLMTDICQYELDNYALEQLQELQRMLMLGIKAEIQAVDDFGNLAKWLDKRLKPA</sequence>
<dbReference type="GO" id="GO:0005524">
    <property type="term" value="F:ATP binding"/>
    <property type="evidence" value="ECO:0007669"/>
    <property type="project" value="InterPro"/>
</dbReference>
<accession>A0AAJ0BFP3</accession>
<comment type="catalytic activity">
    <reaction evidence="1 10">
        <text>ATP-dependent breakage, passage and rejoining of double-stranded DNA.</text>
        <dbReference type="EC" id="5.6.2.2"/>
    </reaction>
</comment>
<feature type="region of interest" description="Disordered" evidence="11">
    <location>
        <begin position="311"/>
        <end position="358"/>
    </location>
</feature>
<organism evidence="14 15">
    <name type="scientific">Echria macrotheca</name>
    <dbReference type="NCBI Taxonomy" id="438768"/>
    <lineage>
        <taxon>Eukaryota</taxon>
        <taxon>Fungi</taxon>
        <taxon>Dikarya</taxon>
        <taxon>Ascomycota</taxon>
        <taxon>Pezizomycotina</taxon>
        <taxon>Sordariomycetes</taxon>
        <taxon>Sordariomycetidae</taxon>
        <taxon>Sordariales</taxon>
        <taxon>Schizotheciaceae</taxon>
        <taxon>Echria</taxon>
    </lineage>
</organism>
<comment type="cofactor">
    <cofactor evidence="2">
        <name>Mg(2+)</name>
        <dbReference type="ChEBI" id="CHEBI:18420"/>
    </cofactor>
</comment>
<evidence type="ECO:0000256" key="8">
    <source>
        <dbReference type="ARBA" id="ARBA00023125"/>
    </source>
</evidence>
<dbReference type="InterPro" id="IPR036078">
    <property type="entry name" value="Spo11/TopoVI_A_sf"/>
</dbReference>
<comment type="similarity">
    <text evidence="3 10">Belongs to the TOP6A family.</text>
</comment>
<dbReference type="EC" id="5.6.2.2" evidence="4"/>
<keyword evidence="7 10" id="KW-0799">Topoisomerase</keyword>
<dbReference type="GO" id="GO:0000228">
    <property type="term" value="C:nuclear chromosome"/>
    <property type="evidence" value="ECO:0007669"/>
    <property type="project" value="TreeGrafter"/>
</dbReference>
<evidence type="ECO:0000256" key="3">
    <source>
        <dbReference type="ARBA" id="ARBA00006559"/>
    </source>
</evidence>
<feature type="region of interest" description="Disordered" evidence="11">
    <location>
        <begin position="1"/>
        <end position="21"/>
    </location>
</feature>
<dbReference type="PROSITE" id="PS52041">
    <property type="entry name" value="TOPO_IIB"/>
    <property type="match status" value="1"/>
</dbReference>
<dbReference type="Pfam" id="PF21180">
    <property type="entry name" value="TOP6A-Spo11_Toprim"/>
    <property type="match status" value="1"/>
</dbReference>
<reference evidence="14" key="1">
    <citation type="submission" date="2023-06" db="EMBL/GenBank/DDBJ databases">
        <title>Genome-scale phylogeny and comparative genomics of the fungal order Sordariales.</title>
        <authorList>
            <consortium name="Lawrence Berkeley National Laboratory"/>
            <person name="Hensen N."/>
            <person name="Bonometti L."/>
            <person name="Westerberg I."/>
            <person name="Brannstrom I.O."/>
            <person name="Guillou S."/>
            <person name="Cros-Aarteil S."/>
            <person name="Calhoun S."/>
            <person name="Haridas S."/>
            <person name="Kuo A."/>
            <person name="Mondo S."/>
            <person name="Pangilinan J."/>
            <person name="Riley R."/>
            <person name="Labutti K."/>
            <person name="Andreopoulos B."/>
            <person name="Lipzen A."/>
            <person name="Chen C."/>
            <person name="Yanf M."/>
            <person name="Daum C."/>
            <person name="Ng V."/>
            <person name="Clum A."/>
            <person name="Steindorff A."/>
            <person name="Ohm R."/>
            <person name="Martin F."/>
            <person name="Silar P."/>
            <person name="Natvig D."/>
            <person name="Lalanne C."/>
            <person name="Gautier V."/>
            <person name="Ament-Velasquez S.L."/>
            <person name="Kruys A."/>
            <person name="Hutchinson M.I."/>
            <person name="Powell A.J."/>
            <person name="Barry K."/>
            <person name="Miller A.N."/>
            <person name="Grigoriev I.V."/>
            <person name="Debuchy R."/>
            <person name="Gladieux P."/>
            <person name="Thoren M.H."/>
            <person name="Johannesson H."/>
        </authorList>
    </citation>
    <scope>NUCLEOTIDE SEQUENCE</scope>
    <source>
        <strain evidence="14">PSN4</strain>
    </source>
</reference>
<evidence type="ECO:0000256" key="10">
    <source>
        <dbReference type="PROSITE-ProRule" id="PRU01385"/>
    </source>
</evidence>
<dbReference type="Gene3D" id="3.40.1360.10">
    <property type="match status" value="1"/>
</dbReference>
<protein>
    <recommendedName>
        <fullName evidence="4">DNA topoisomerase (ATP-hydrolyzing)</fullName>
        <ecNumber evidence="4">5.6.2.2</ecNumber>
    </recommendedName>
</protein>
<keyword evidence="5" id="KW-0479">Metal-binding</keyword>
<evidence type="ECO:0000256" key="4">
    <source>
        <dbReference type="ARBA" id="ARBA00012895"/>
    </source>
</evidence>
<dbReference type="GO" id="GO:0000706">
    <property type="term" value="P:meiotic DNA double-strand break processing"/>
    <property type="evidence" value="ECO:0007669"/>
    <property type="project" value="TreeGrafter"/>
</dbReference>
<dbReference type="Proteomes" id="UP001239445">
    <property type="component" value="Unassembled WGS sequence"/>
</dbReference>
<evidence type="ECO:0000256" key="6">
    <source>
        <dbReference type="ARBA" id="ARBA00022842"/>
    </source>
</evidence>
<dbReference type="InterPro" id="IPR002815">
    <property type="entry name" value="Spo11/TopoVI_A"/>
</dbReference>
<dbReference type="PANTHER" id="PTHR10848:SF0">
    <property type="entry name" value="MEIOTIC RECOMBINATION PROTEIN SPO11"/>
    <property type="match status" value="1"/>
</dbReference>
<dbReference type="Gene3D" id="1.10.10.10">
    <property type="entry name" value="Winged helix-like DNA-binding domain superfamily/Winged helix DNA-binding domain"/>
    <property type="match status" value="1"/>
</dbReference>
<proteinExistence type="inferred from homology"/>
<evidence type="ECO:0000256" key="1">
    <source>
        <dbReference type="ARBA" id="ARBA00000185"/>
    </source>
</evidence>
<dbReference type="InterPro" id="IPR013049">
    <property type="entry name" value="Spo11/TopoVI_A_N"/>
</dbReference>
<dbReference type="EMBL" id="MU839831">
    <property type="protein sequence ID" value="KAK1757142.1"/>
    <property type="molecule type" value="Genomic_DNA"/>
</dbReference>
<evidence type="ECO:0000256" key="2">
    <source>
        <dbReference type="ARBA" id="ARBA00001946"/>
    </source>
</evidence>
<dbReference type="InterPro" id="IPR036388">
    <property type="entry name" value="WH-like_DNA-bd_sf"/>
</dbReference>
<dbReference type="GO" id="GO:0003677">
    <property type="term" value="F:DNA binding"/>
    <property type="evidence" value="ECO:0007669"/>
    <property type="project" value="UniProtKB-UniRule"/>
</dbReference>
<evidence type="ECO:0000259" key="12">
    <source>
        <dbReference type="Pfam" id="PF04406"/>
    </source>
</evidence>
<evidence type="ECO:0000256" key="9">
    <source>
        <dbReference type="ARBA" id="ARBA00023235"/>
    </source>
</evidence>